<dbReference type="EMBL" id="JAPQKS010000005">
    <property type="protein sequence ID" value="KAJ5226333.1"/>
    <property type="molecule type" value="Genomic_DNA"/>
</dbReference>
<reference evidence="1" key="2">
    <citation type="journal article" date="2023" name="IMA Fungus">
        <title>Comparative genomic study of the Penicillium genus elucidates a diverse pangenome and 15 lateral gene transfer events.</title>
        <authorList>
            <person name="Petersen C."/>
            <person name="Sorensen T."/>
            <person name="Nielsen M.R."/>
            <person name="Sondergaard T.E."/>
            <person name="Sorensen J.L."/>
            <person name="Fitzpatrick D.A."/>
            <person name="Frisvad J.C."/>
            <person name="Nielsen K.L."/>
        </authorList>
    </citation>
    <scope>NUCLEOTIDE SEQUENCE</scope>
    <source>
        <strain evidence="1">IBT 19713</strain>
    </source>
</reference>
<protein>
    <submittedName>
        <fullName evidence="1">Uncharacterized protein</fullName>
    </submittedName>
</protein>
<dbReference type="RefSeq" id="XP_058329744.1">
    <property type="nucleotide sequence ID" value="XM_058476854.1"/>
</dbReference>
<keyword evidence="2" id="KW-1185">Reference proteome</keyword>
<dbReference type="GeneID" id="83204157"/>
<dbReference type="Proteomes" id="UP001150941">
    <property type="component" value="Unassembled WGS sequence"/>
</dbReference>
<dbReference type="AlphaFoldDB" id="A0A9W9NUN6"/>
<sequence length="72" mass="8300">MYRVNKASAAKHFTAVNLFYPDLEPYPASLRRRFTLHSLLAVASTKQTRVCRSFPTTSTWITLHTRDKAAWT</sequence>
<proteinExistence type="predicted"/>
<organism evidence="1 2">
    <name type="scientific">Penicillium chermesinum</name>
    <dbReference type="NCBI Taxonomy" id="63820"/>
    <lineage>
        <taxon>Eukaryota</taxon>
        <taxon>Fungi</taxon>
        <taxon>Dikarya</taxon>
        <taxon>Ascomycota</taxon>
        <taxon>Pezizomycotina</taxon>
        <taxon>Eurotiomycetes</taxon>
        <taxon>Eurotiomycetidae</taxon>
        <taxon>Eurotiales</taxon>
        <taxon>Aspergillaceae</taxon>
        <taxon>Penicillium</taxon>
    </lineage>
</organism>
<evidence type="ECO:0000313" key="1">
    <source>
        <dbReference type="EMBL" id="KAJ5226333.1"/>
    </source>
</evidence>
<evidence type="ECO:0000313" key="2">
    <source>
        <dbReference type="Proteomes" id="UP001150941"/>
    </source>
</evidence>
<accession>A0A9W9NUN6</accession>
<name>A0A9W9NUN6_9EURO</name>
<reference evidence="1" key="1">
    <citation type="submission" date="2022-11" db="EMBL/GenBank/DDBJ databases">
        <authorList>
            <person name="Petersen C."/>
        </authorList>
    </citation>
    <scope>NUCLEOTIDE SEQUENCE</scope>
    <source>
        <strain evidence="1">IBT 19713</strain>
    </source>
</reference>
<gene>
    <name evidence="1" type="ORF">N7468_007558</name>
</gene>
<comment type="caution">
    <text evidence="1">The sequence shown here is derived from an EMBL/GenBank/DDBJ whole genome shotgun (WGS) entry which is preliminary data.</text>
</comment>